<sequence>MTQLGYVFWNLQSVDNQQKRLRRGSPGTETHEKDSSAKVSAVPEVAENKMTLEMGIGARQQTKPVDSEESPMNKYRTCPEKQAYEQKTSSSKDSDEPNDSSHGSREEASKDARENGSKSDHEKNEKGIRVIKKDTNSKKRLRTKFSSGNSKTKKLPMPSFSDKISPGSWNLQISQPPLIMYPRSCFLCGKLNLSSRRETFDLHLQMHREKIFKKLKLRNRVEFTFMQNAQDQLRLRGMVESLCETTD</sequence>
<dbReference type="AlphaFoldDB" id="A0A7S2XC47"/>
<feature type="compositionally biased region" description="Basic and acidic residues" evidence="1">
    <location>
        <begin position="77"/>
        <end position="95"/>
    </location>
</feature>
<feature type="compositionally biased region" description="Basic and acidic residues" evidence="1">
    <location>
        <begin position="102"/>
        <end position="137"/>
    </location>
</feature>
<evidence type="ECO:0000313" key="2">
    <source>
        <dbReference type="EMBL" id="CAD9768449.1"/>
    </source>
</evidence>
<protein>
    <submittedName>
        <fullName evidence="2">Uncharacterized protein</fullName>
    </submittedName>
</protein>
<gene>
    <name evidence="2" type="ORF">LSP00402_LOCUS12429</name>
</gene>
<dbReference type="EMBL" id="HBHP01020011">
    <property type="protein sequence ID" value="CAD9768449.1"/>
    <property type="molecule type" value="Transcribed_RNA"/>
</dbReference>
<feature type="region of interest" description="Disordered" evidence="1">
    <location>
        <begin position="16"/>
        <end position="161"/>
    </location>
</feature>
<proteinExistence type="predicted"/>
<accession>A0A7S2XC47</accession>
<organism evidence="2">
    <name type="scientific">Lotharella oceanica</name>
    <dbReference type="NCBI Taxonomy" id="641309"/>
    <lineage>
        <taxon>Eukaryota</taxon>
        <taxon>Sar</taxon>
        <taxon>Rhizaria</taxon>
        <taxon>Cercozoa</taxon>
        <taxon>Chlorarachniophyceae</taxon>
        <taxon>Lotharella</taxon>
    </lineage>
</organism>
<reference evidence="2" key="1">
    <citation type="submission" date="2021-01" db="EMBL/GenBank/DDBJ databases">
        <authorList>
            <person name="Corre E."/>
            <person name="Pelletier E."/>
            <person name="Niang G."/>
            <person name="Scheremetjew M."/>
            <person name="Finn R."/>
            <person name="Kale V."/>
            <person name="Holt S."/>
            <person name="Cochrane G."/>
            <person name="Meng A."/>
            <person name="Brown T."/>
            <person name="Cohen L."/>
        </authorList>
    </citation>
    <scope>NUCLEOTIDE SEQUENCE</scope>
    <source>
        <strain evidence="2">CCMP622</strain>
    </source>
</reference>
<evidence type="ECO:0000256" key="1">
    <source>
        <dbReference type="SAM" id="MobiDB-lite"/>
    </source>
</evidence>
<name>A0A7S2XC47_9EUKA</name>